<evidence type="ECO:0008006" key="3">
    <source>
        <dbReference type="Google" id="ProtNLM"/>
    </source>
</evidence>
<comment type="caution">
    <text evidence="1">The sequence shown here is derived from an EMBL/GenBank/DDBJ whole genome shotgun (WGS) entry which is preliminary data.</text>
</comment>
<reference evidence="1 2" key="1">
    <citation type="submission" date="2019-01" db="EMBL/GenBank/DDBJ databases">
        <title>Anoxybacillus flavithermus in powdered infant formula.</title>
        <authorList>
            <person name="Rhee M.S."/>
            <person name="Choi I.-G."/>
            <person name="Cho T.J."/>
            <person name="Park B."/>
        </authorList>
    </citation>
    <scope>NUCLEOTIDE SEQUENCE [LARGE SCALE GENOMIC DNA]</scope>
    <source>
        <strain evidence="1 2">FHS-PPAM212</strain>
    </source>
</reference>
<sequence length="81" mass="9419">MCFCPNQGIPYLFSFVLVKCFTQNFIHHRIAASLIEENGKKRRNASFYKNVRFTFSQNELSFNLTVLMTFPLNAISIFSIC</sequence>
<evidence type="ECO:0000313" key="2">
    <source>
        <dbReference type="Proteomes" id="UP000286434"/>
    </source>
</evidence>
<name>A0AAX1ZZE1_9BACL</name>
<organism evidence="1 2">
    <name type="scientific">Anoxybacillus flavithermus</name>
    <dbReference type="NCBI Taxonomy" id="33934"/>
    <lineage>
        <taxon>Bacteria</taxon>
        <taxon>Bacillati</taxon>
        <taxon>Bacillota</taxon>
        <taxon>Bacilli</taxon>
        <taxon>Bacillales</taxon>
        <taxon>Anoxybacillaceae</taxon>
        <taxon>Anoxybacillus</taxon>
    </lineage>
</organism>
<dbReference type="AlphaFoldDB" id="A0AAX1ZZE1"/>
<accession>A0AAX1ZZE1</accession>
<proteinExistence type="predicted"/>
<protein>
    <recommendedName>
        <fullName evidence="3">Mobile element protein</fullName>
    </recommendedName>
</protein>
<evidence type="ECO:0000313" key="1">
    <source>
        <dbReference type="EMBL" id="RWU09754.1"/>
    </source>
</evidence>
<gene>
    <name evidence="1" type="ORF">EA138_11010</name>
</gene>
<dbReference type="EMBL" id="SBBW01000052">
    <property type="protein sequence ID" value="RWU09754.1"/>
    <property type="molecule type" value="Genomic_DNA"/>
</dbReference>
<dbReference type="Proteomes" id="UP000286434">
    <property type="component" value="Unassembled WGS sequence"/>
</dbReference>